<organism evidence="3 4">
    <name type="scientific">Segetibacter aerophilus</name>
    <dbReference type="NCBI Taxonomy" id="670293"/>
    <lineage>
        <taxon>Bacteria</taxon>
        <taxon>Pseudomonadati</taxon>
        <taxon>Bacteroidota</taxon>
        <taxon>Chitinophagia</taxon>
        <taxon>Chitinophagales</taxon>
        <taxon>Chitinophagaceae</taxon>
        <taxon>Segetibacter</taxon>
    </lineage>
</organism>
<dbReference type="InterPro" id="IPR032710">
    <property type="entry name" value="NTF2-like_dom_sf"/>
</dbReference>
<keyword evidence="4" id="KW-1185">Reference proteome</keyword>
<evidence type="ECO:0000313" key="3">
    <source>
        <dbReference type="EMBL" id="GEO07527.1"/>
    </source>
</evidence>
<protein>
    <recommendedName>
        <fullName evidence="2">DUF4440 domain-containing protein</fullName>
    </recommendedName>
</protein>
<evidence type="ECO:0000313" key="4">
    <source>
        <dbReference type="Proteomes" id="UP000321513"/>
    </source>
</evidence>
<gene>
    <name evidence="3" type="ORF">SAE01_00230</name>
</gene>
<evidence type="ECO:0000256" key="1">
    <source>
        <dbReference type="SAM" id="SignalP"/>
    </source>
</evidence>
<feature type="signal peptide" evidence="1">
    <location>
        <begin position="1"/>
        <end position="19"/>
    </location>
</feature>
<proteinExistence type="predicted"/>
<dbReference type="AlphaFoldDB" id="A0A512B6V6"/>
<reference evidence="3 4" key="1">
    <citation type="submission" date="2019-07" db="EMBL/GenBank/DDBJ databases">
        <title>Whole genome shotgun sequence of Segetibacter aerophilus NBRC 106135.</title>
        <authorList>
            <person name="Hosoyama A."/>
            <person name="Uohara A."/>
            <person name="Ohji S."/>
            <person name="Ichikawa N."/>
        </authorList>
    </citation>
    <scope>NUCLEOTIDE SEQUENCE [LARGE SCALE GENOMIC DNA]</scope>
    <source>
        <strain evidence="3 4">NBRC 106135</strain>
    </source>
</reference>
<dbReference type="RefSeq" id="WP_147201502.1">
    <property type="nucleotide sequence ID" value="NZ_BJYT01000001.1"/>
</dbReference>
<name>A0A512B6V6_9BACT</name>
<keyword evidence="1" id="KW-0732">Signal</keyword>
<dbReference type="Pfam" id="PF14534">
    <property type="entry name" value="DUF4440"/>
    <property type="match status" value="1"/>
</dbReference>
<accession>A0A512B6V6</accession>
<comment type="caution">
    <text evidence="3">The sequence shown here is derived from an EMBL/GenBank/DDBJ whole genome shotgun (WGS) entry which is preliminary data.</text>
</comment>
<evidence type="ECO:0000259" key="2">
    <source>
        <dbReference type="Pfam" id="PF14534"/>
    </source>
</evidence>
<sequence length="148" mass="16861">MRDKILIMLLMVSSISVNAQTFSVEERKVNEVIIKMFDGIAELDFSKISKNATKDMIVLESGAIWNLDSLTARLAPLKKTDFKRTNKLDFIKTEVKANTAWVYYNNTAEMLINGKPRNANWLESAVLVKEGNDWKIKLLHSTTVKPNK</sequence>
<dbReference type="Gene3D" id="3.10.450.50">
    <property type="match status" value="1"/>
</dbReference>
<dbReference type="InterPro" id="IPR027843">
    <property type="entry name" value="DUF4440"/>
</dbReference>
<feature type="chain" id="PRO_5021874861" description="DUF4440 domain-containing protein" evidence="1">
    <location>
        <begin position="20"/>
        <end position="148"/>
    </location>
</feature>
<dbReference type="SUPFAM" id="SSF54427">
    <property type="entry name" value="NTF2-like"/>
    <property type="match status" value="1"/>
</dbReference>
<feature type="domain" description="DUF4440" evidence="2">
    <location>
        <begin position="33"/>
        <end position="136"/>
    </location>
</feature>
<dbReference type="OrthoDB" id="1119147at2"/>
<dbReference type="Proteomes" id="UP000321513">
    <property type="component" value="Unassembled WGS sequence"/>
</dbReference>
<dbReference type="EMBL" id="BJYT01000001">
    <property type="protein sequence ID" value="GEO07527.1"/>
    <property type="molecule type" value="Genomic_DNA"/>
</dbReference>